<keyword evidence="15" id="KW-1185">Reference proteome</keyword>
<dbReference type="GO" id="GO:0043822">
    <property type="term" value="F:ribonuclease M5 activity"/>
    <property type="evidence" value="ECO:0007669"/>
    <property type="project" value="UniProtKB-UniRule"/>
</dbReference>
<keyword evidence="9" id="KW-0460">Magnesium</keyword>
<evidence type="ECO:0000256" key="7">
    <source>
        <dbReference type="ARBA" id="ARBA00022759"/>
    </source>
</evidence>
<gene>
    <name evidence="11 14" type="primary">rnmV</name>
    <name evidence="14" type="ORF">MAMMFC1_00968</name>
</gene>
<keyword evidence="5" id="KW-0479">Metal-binding</keyword>
<keyword evidence="6 11" id="KW-0699">rRNA-binding</keyword>
<dbReference type="HAMAP" id="MF_01469">
    <property type="entry name" value="RNase_M5"/>
    <property type="match status" value="1"/>
</dbReference>
<accession>A0A348AGX2</accession>
<keyword evidence="7 11" id="KW-0255">Endonuclease</keyword>
<dbReference type="EMBL" id="AP018449">
    <property type="protein sequence ID" value="BBB90320.1"/>
    <property type="molecule type" value="Genomic_DNA"/>
</dbReference>
<keyword evidence="2 11" id="KW-0690">Ribosome biogenesis</keyword>
<evidence type="ECO:0000256" key="8">
    <source>
        <dbReference type="ARBA" id="ARBA00022801"/>
    </source>
</evidence>
<comment type="function">
    <text evidence="11">Required for correct processing of both the 5' and 3' ends of 5S rRNA precursor. Cleaves both sides of a double-stranded region yielding mature 5S rRNA in one step.</text>
</comment>
<dbReference type="GO" id="GO:0019843">
    <property type="term" value="F:rRNA binding"/>
    <property type="evidence" value="ECO:0007669"/>
    <property type="project" value="UniProtKB-KW"/>
</dbReference>
<dbReference type="EC" id="3.1.26.8" evidence="11 12"/>
<keyword evidence="4 11" id="KW-0540">Nuclease</keyword>
<dbReference type="AlphaFoldDB" id="A0A348AGX2"/>
<dbReference type="InterPro" id="IPR006171">
    <property type="entry name" value="TOPRIM_dom"/>
</dbReference>
<sequence length="184" mass="19948">MIKEVIVVEGKQDIAAVKRAVDAECIATEGFNLLPRCLERIEQAYQKRGVIILTDPDNAGERIRKYLAKRFPKAKHAFVPKEQATAAGDIGVEQATPGAIREALSKVRLQDWEPSGEFDLKDMLAAGLSGVPAAAGRRARLGAALGIGYANVKGFLYRLNNYGVTREEFAAALKSLEGSFDDDA</sequence>
<evidence type="ECO:0000256" key="12">
    <source>
        <dbReference type="NCBIfam" id="TIGR00334"/>
    </source>
</evidence>
<dbReference type="PROSITE" id="PS50880">
    <property type="entry name" value="TOPRIM"/>
    <property type="match status" value="1"/>
</dbReference>
<evidence type="ECO:0000256" key="2">
    <source>
        <dbReference type="ARBA" id="ARBA00022517"/>
    </source>
</evidence>
<organism evidence="14 15">
    <name type="scientific">Methylomusa anaerophila</name>
    <dbReference type="NCBI Taxonomy" id="1930071"/>
    <lineage>
        <taxon>Bacteria</taxon>
        <taxon>Bacillati</taxon>
        <taxon>Bacillota</taxon>
        <taxon>Negativicutes</taxon>
        <taxon>Selenomonadales</taxon>
        <taxon>Sporomusaceae</taxon>
        <taxon>Methylomusa</taxon>
    </lineage>
</organism>
<reference evidence="14 15" key="1">
    <citation type="journal article" date="2018" name="Int. J. Syst. Evol. Microbiol.">
        <title>Methylomusa anaerophila gen. nov., sp. nov., an anaerobic methanol-utilizing bacterium isolated from a microbial fuel cell.</title>
        <authorList>
            <person name="Amano N."/>
            <person name="Yamamuro A."/>
            <person name="Miyahara M."/>
            <person name="Kouzuma A."/>
            <person name="Abe T."/>
            <person name="Watanabe K."/>
        </authorList>
    </citation>
    <scope>NUCLEOTIDE SEQUENCE [LARGE SCALE GENOMIC DNA]</scope>
    <source>
        <strain evidence="14 15">MMFC1</strain>
    </source>
</reference>
<evidence type="ECO:0000256" key="9">
    <source>
        <dbReference type="ARBA" id="ARBA00022842"/>
    </source>
</evidence>
<dbReference type="SUPFAM" id="SSF110455">
    <property type="entry name" value="Toprim domain"/>
    <property type="match status" value="1"/>
</dbReference>
<dbReference type="CDD" id="cd01027">
    <property type="entry name" value="TOPRIM_RNase_M5_like"/>
    <property type="match status" value="1"/>
</dbReference>
<evidence type="ECO:0000259" key="13">
    <source>
        <dbReference type="PROSITE" id="PS50880"/>
    </source>
</evidence>
<dbReference type="Proteomes" id="UP000276437">
    <property type="component" value="Chromosome"/>
</dbReference>
<dbReference type="OrthoDB" id="9791329at2"/>
<keyword evidence="3 11" id="KW-0698">rRNA processing</keyword>
<dbReference type="InterPro" id="IPR004466">
    <property type="entry name" value="RNase_M5"/>
</dbReference>
<evidence type="ECO:0000256" key="1">
    <source>
        <dbReference type="ARBA" id="ARBA00022490"/>
    </source>
</evidence>
<dbReference type="InterPro" id="IPR025156">
    <property type="entry name" value="RNase_M5_C"/>
</dbReference>
<feature type="domain" description="Toprim" evidence="13">
    <location>
        <begin position="3"/>
        <end position="86"/>
    </location>
</feature>
<dbReference type="Pfam" id="PF13662">
    <property type="entry name" value="Toprim_4"/>
    <property type="match status" value="1"/>
</dbReference>
<dbReference type="PANTHER" id="PTHR39156">
    <property type="entry name" value="RIBONUCLEASE M5"/>
    <property type="match status" value="1"/>
</dbReference>
<dbReference type="Pfam" id="PF13331">
    <property type="entry name" value="DUF4093"/>
    <property type="match status" value="1"/>
</dbReference>
<proteinExistence type="inferred from homology"/>
<evidence type="ECO:0000313" key="15">
    <source>
        <dbReference type="Proteomes" id="UP000276437"/>
    </source>
</evidence>
<keyword evidence="1 11" id="KW-0963">Cytoplasm</keyword>
<evidence type="ECO:0000256" key="11">
    <source>
        <dbReference type="HAMAP-Rule" id="MF_01469"/>
    </source>
</evidence>
<dbReference type="GO" id="GO:0046872">
    <property type="term" value="F:metal ion binding"/>
    <property type="evidence" value="ECO:0007669"/>
    <property type="project" value="UniProtKB-KW"/>
</dbReference>
<evidence type="ECO:0000256" key="3">
    <source>
        <dbReference type="ARBA" id="ARBA00022552"/>
    </source>
</evidence>
<protein>
    <recommendedName>
        <fullName evidence="11 12">Ribonuclease M5</fullName>
        <ecNumber evidence="11 12">3.1.26.8</ecNumber>
    </recommendedName>
    <alternativeName>
        <fullName evidence="11">RNase M5</fullName>
    </alternativeName>
    <alternativeName>
        <fullName evidence="11">Ribosomal RNA terminal maturase M5</fullName>
    </alternativeName>
</protein>
<keyword evidence="8 11" id="KW-0378">Hydrolase</keyword>
<dbReference type="SMART" id="SM00493">
    <property type="entry name" value="TOPRIM"/>
    <property type="match status" value="1"/>
</dbReference>
<dbReference type="RefSeq" id="WP_126306943.1">
    <property type="nucleotide sequence ID" value="NZ_AP018449.1"/>
</dbReference>
<dbReference type="InterPro" id="IPR034141">
    <property type="entry name" value="TOPRIM_RNase_M5-like"/>
</dbReference>
<dbReference type="GO" id="GO:0005737">
    <property type="term" value="C:cytoplasm"/>
    <property type="evidence" value="ECO:0007669"/>
    <property type="project" value="UniProtKB-SubCell"/>
</dbReference>
<keyword evidence="10 11" id="KW-0694">RNA-binding</keyword>
<evidence type="ECO:0000256" key="4">
    <source>
        <dbReference type="ARBA" id="ARBA00022722"/>
    </source>
</evidence>
<name>A0A348AGX2_9FIRM</name>
<dbReference type="Gene3D" id="3.40.1360.10">
    <property type="match status" value="1"/>
</dbReference>
<evidence type="ECO:0000256" key="5">
    <source>
        <dbReference type="ARBA" id="ARBA00022723"/>
    </source>
</evidence>
<comment type="catalytic activity">
    <reaction evidence="11">
        <text>Endonucleolytic cleavage of RNA, removing 21 and 42 nucleotides, respectively, from the 5'- and 3'-termini of a 5S-rRNA precursor.</text>
        <dbReference type="EC" id="3.1.26.8"/>
    </reaction>
</comment>
<evidence type="ECO:0000256" key="10">
    <source>
        <dbReference type="ARBA" id="ARBA00022884"/>
    </source>
</evidence>
<comment type="subcellular location">
    <subcellularLocation>
        <location evidence="11">Cytoplasm</location>
    </subcellularLocation>
</comment>
<dbReference type="PANTHER" id="PTHR39156:SF1">
    <property type="entry name" value="RIBONUCLEASE M5"/>
    <property type="match status" value="1"/>
</dbReference>
<dbReference type="NCBIfam" id="TIGR00334">
    <property type="entry name" value="5S_RNA_mat_M5"/>
    <property type="match status" value="1"/>
</dbReference>
<dbReference type="KEGG" id="mana:MAMMFC1_00968"/>
<evidence type="ECO:0000313" key="14">
    <source>
        <dbReference type="EMBL" id="BBB90320.1"/>
    </source>
</evidence>
<comment type="similarity">
    <text evidence="11">Belongs to the ribonuclease M5 family.</text>
</comment>
<dbReference type="GO" id="GO:0006364">
    <property type="term" value="P:rRNA processing"/>
    <property type="evidence" value="ECO:0007669"/>
    <property type="project" value="UniProtKB-UniRule"/>
</dbReference>
<evidence type="ECO:0000256" key="6">
    <source>
        <dbReference type="ARBA" id="ARBA00022730"/>
    </source>
</evidence>